<dbReference type="InterPro" id="IPR015001">
    <property type="entry name" value="DUF1850"/>
</dbReference>
<evidence type="ECO:0000313" key="2">
    <source>
        <dbReference type="Proteomes" id="UP000503440"/>
    </source>
</evidence>
<organism evidence="1 2">
    <name type="scientific">Acinetobacter indicus</name>
    <dbReference type="NCBI Taxonomy" id="756892"/>
    <lineage>
        <taxon>Bacteria</taxon>
        <taxon>Pseudomonadati</taxon>
        <taxon>Pseudomonadota</taxon>
        <taxon>Gammaproteobacteria</taxon>
        <taxon>Moraxellales</taxon>
        <taxon>Moraxellaceae</taxon>
        <taxon>Acinetobacter</taxon>
    </lineage>
</organism>
<dbReference type="Pfam" id="PF08905">
    <property type="entry name" value="DUF1850"/>
    <property type="match status" value="1"/>
</dbReference>
<name>A0A6C0Y0B0_9GAMM</name>
<evidence type="ECO:0000313" key="1">
    <source>
        <dbReference type="EMBL" id="QIC69579.1"/>
    </source>
</evidence>
<dbReference type="EMBL" id="CP044455">
    <property type="protein sequence ID" value="QIC69579.1"/>
    <property type="molecule type" value="Genomic_DNA"/>
</dbReference>
<accession>A0A6C0Y0B0</accession>
<dbReference type="RefSeq" id="WP_163145548.1">
    <property type="nucleotide sequence ID" value="NZ_CP044455.1"/>
</dbReference>
<sequence>MFSYKSAVWAALFLLMLVILLGLWFPQSYTLVKIEESHKGHNTSCVIRPQQFQLQWQHSVEKTRWQEHYQREDQHFILTHTDLVSFGAGTPDHYPVLRQANGQVRMQVNHHLKELHWTISRRMQGQLQINQKRWPIAEDFPDYTVVHFSVQQRPFWKWWGQGDCV</sequence>
<dbReference type="Proteomes" id="UP000503440">
    <property type="component" value="Chromosome"/>
</dbReference>
<reference evidence="1 2" key="1">
    <citation type="submission" date="2019-09" db="EMBL/GenBank/DDBJ databases">
        <title>Non-baumannii Acinetobacter spp. carrying blaNDM-1 isolated in China.</title>
        <authorList>
            <person name="Cui C."/>
            <person name="Chen C."/>
            <person name="Sun J."/>
            <person name="Liu Y."/>
        </authorList>
    </citation>
    <scope>NUCLEOTIDE SEQUENCE [LARGE SCALE GENOMIC DNA]</scope>
    <source>
        <strain evidence="1 2">B18</strain>
    </source>
</reference>
<dbReference type="AlphaFoldDB" id="A0A6C0Y0B0"/>
<protein>
    <submittedName>
        <fullName evidence="1">DUF1850 domain-containing protein</fullName>
    </submittedName>
</protein>
<proteinExistence type="predicted"/>
<gene>
    <name evidence="1" type="ORF">FSC09_03735</name>
</gene>